<accession>A0A7C5IYJ9</accession>
<dbReference type="InterPro" id="IPR003593">
    <property type="entry name" value="AAA+_ATPase"/>
</dbReference>
<dbReference type="SMART" id="SM00382">
    <property type="entry name" value="AAA"/>
    <property type="match status" value="1"/>
</dbReference>
<dbReference type="InterPro" id="IPR003959">
    <property type="entry name" value="ATPase_AAA_core"/>
</dbReference>
<evidence type="ECO:0000256" key="2">
    <source>
        <dbReference type="ARBA" id="ARBA00022840"/>
    </source>
</evidence>
<dbReference type="Gene3D" id="3.40.50.300">
    <property type="entry name" value="P-loop containing nucleotide triphosphate hydrolases"/>
    <property type="match status" value="1"/>
</dbReference>
<evidence type="ECO:0000256" key="3">
    <source>
        <dbReference type="ARBA" id="ARBA00038088"/>
    </source>
</evidence>
<dbReference type="Proteomes" id="UP000886100">
    <property type="component" value="Unassembled WGS sequence"/>
</dbReference>
<comment type="similarity">
    <text evidence="3">Belongs to the AAA ATPase family. Highly divergent.</text>
</comment>
<evidence type="ECO:0000256" key="1">
    <source>
        <dbReference type="ARBA" id="ARBA00022741"/>
    </source>
</evidence>
<dbReference type="Pfam" id="PF17862">
    <property type="entry name" value="AAA_lid_3"/>
    <property type="match status" value="1"/>
</dbReference>
<proteinExistence type="inferred from homology"/>
<dbReference type="InterPro" id="IPR052381">
    <property type="entry name" value="AAA_domain_protein"/>
</dbReference>
<reference evidence="6" key="1">
    <citation type="journal article" date="2020" name="mSystems">
        <title>Genome- and Community-Level Interaction Insights into Carbon Utilization and Element Cycling Functions of Hydrothermarchaeota in Hydrothermal Sediment.</title>
        <authorList>
            <person name="Zhou Z."/>
            <person name="Liu Y."/>
            <person name="Xu W."/>
            <person name="Pan J."/>
            <person name="Luo Z.H."/>
            <person name="Li M."/>
        </authorList>
    </citation>
    <scope>NUCLEOTIDE SEQUENCE [LARGE SCALE GENOMIC DNA]</scope>
    <source>
        <strain evidence="6">HyVt-535</strain>
    </source>
</reference>
<dbReference type="GO" id="GO:0016887">
    <property type="term" value="F:ATP hydrolysis activity"/>
    <property type="evidence" value="ECO:0007669"/>
    <property type="project" value="InterPro"/>
</dbReference>
<dbReference type="InterPro" id="IPR041569">
    <property type="entry name" value="AAA_lid_3"/>
</dbReference>
<dbReference type="Pfam" id="PF00004">
    <property type="entry name" value="AAA"/>
    <property type="match status" value="1"/>
</dbReference>
<keyword evidence="1" id="KW-0547">Nucleotide-binding</keyword>
<dbReference type="PANTHER" id="PTHR42960:SF1">
    <property type="entry name" value="YCF46 PROTEIN"/>
    <property type="match status" value="1"/>
</dbReference>
<dbReference type="GO" id="GO:0005524">
    <property type="term" value="F:ATP binding"/>
    <property type="evidence" value="ECO:0007669"/>
    <property type="project" value="UniProtKB-KW"/>
</dbReference>
<dbReference type="PANTHER" id="PTHR42960">
    <property type="entry name" value="YCF46 PROTEIN"/>
    <property type="match status" value="1"/>
</dbReference>
<feature type="domain" description="AAA+ ATPase" evidence="5">
    <location>
        <begin position="253"/>
        <end position="387"/>
    </location>
</feature>
<dbReference type="EMBL" id="DROM01000118">
    <property type="protein sequence ID" value="HHH12957.1"/>
    <property type="molecule type" value="Genomic_DNA"/>
</dbReference>
<evidence type="ECO:0000256" key="4">
    <source>
        <dbReference type="ARBA" id="ARBA00040480"/>
    </source>
</evidence>
<dbReference type="InterPro" id="IPR027417">
    <property type="entry name" value="P-loop_NTPase"/>
</dbReference>
<gene>
    <name evidence="6" type="ORF">ENJ98_01860</name>
</gene>
<organism evidence="6">
    <name type="scientific">Thiolapillus brandeum</name>
    <dbReference type="NCBI Taxonomy" id="1076588"/>
    <lineage>
        <taxon>Bacteria</taxon>
        <taxon>Pseudomonadati</taxon>
        <taxon>Pseudomonadota</taxon>
        <taxon>Gammaproteobacteria</taxon>
        <taxon>Chromatiales</taxon>
        <taxon>Sedimenticolaceae</taxon>
        <taxon>Thiolapillus</taxon>
    </lineage>
</organism>
<keyword evidence="2" id="KW-0067">ATP-binding</keyword>
<evidence type="ECO:0000259" key="5">
    <source>
        <dbReference type="SMART" id="SM00382"/>
    </source>
</evidence>
<name>A0A7C5IYJ9_9GAMM</name>
<evidence type="ECO:0000313" key="6">
    <source>
        <dbReference type="EMBL" id="HHH12957.1"/>
    </source>
</evidence>
<dbReference type="AlphaFoldDB" id="A0A7C5IYJ9"/>
<dbReference type="Gene3D" id="1.10.8.60">
    <property type="match status" value="1"/>
</dbReference>
<sequence>MLAGNRKTLERITRGLRSNYPLFYLLGWEEARMESLLKAVADSISHGNLVSWSVGEGFSDDGGARDDPVAALERVARDDGANLYLLKDLPLWFDRPELVRRLRDLYHRLRRGGPRLFVSHPELRLPGMLKKELFLVELALPSAEDILGRLKENAPGWDDDLLGRLAVAMKGLSLDEVDHLQQRLLAVKELEPVRALREVQEEKAQLLAKESCLRFYPPQRSLDDIGGLDNLKQWVELRRDLFTEAAFRSDIPLPSGVLFMGVSGCGKSMAAKAIAAAWELPLVRLDMSLVMSGSFGAPEYAFEHATRIAEEVAPVVLWIDELENAFGYDERAGGGGNVNIFSSFLTWMQEKPPEVFLAATANRIQALPAELMRKGRFDQLFFLDLPTGREREEIFRIHIRLQGGEPGKFDLGYLAAATKGWSGAEIEAAVKSARMEAWQEGRAFNERDLIRQTVNMVPLSRTMEEQIQAIKDWSFQRAVPASGSTTKQGGNR</sequence>
<protein>
    <recommendedName>
        <fullName evidence="4">Uncharacterized AAA domain-containing protein ycf46</fullName>
    </recommendedName>
</protein>
<comment type="caution">
    <text evidence="6">The sequence shown here is derived from an EMBL/GenBank/DDBJ whole genome shotgun (WGS) entry which is preliminary data.</text>
</comment>
<dbReference type="SUPFAM" id="SSF52540">
    <property type="entry name" value="P-loop containing nucleoside triphosphate hydrolases"/>
    <property type="match status" value="1"/>
</dbReference>